<proteinExistence type="predicted"/>
<dbReference type="Pfam" id="PF08241">
    <property type="entry name" value="Methyltransf_11"/>
    <property type="match status" value="1"/>
</dbReference>
<accession>A0A2B7YIJ7</accession>
<dbReference type="Proteomes" id="UP000224634">
    <property type="component" value="Unassembled WGS sequence"/>
</dbReference>
<evidence type="ECO:0000313" key="5">
    <source>
        <dbReference type="EMBL" id="PGH21376.1"/>
    </source>
</evidence>
<reference evidence="5 6" key="1">
    <citation type="submission" date="2017-10" db="EMBL/GenBank/DDBJ databases">
        <title>Comparative genomics in systemic dimorphic fungi from Ajellomycetaceae.</title>
        <authorList>
            <person name="Munoz J.F."/>
            <person name="Mcewen J.G."/>
            <person name="Clay O.K."/>
            <person name="Cuomo C.A."/>
        </authorList>
    </citation>
    <scope>NUCLEOTIDE SEQUENCE [LARGE SCALE GENOMIC DNA]</scope>
    <source>
        <strain evidence="5 6">UAMH7299</strain>
    </source>
</reference>
<dbReference type="AlphaFoldDB" id="A0A2B7YIJ7"/>
<comment type="caution">
    <text evidence="5">The sequence shown here is derived from an EMBL/GenBank/DDBJ whole genome shotgun (WGS) entry which is preliminary data.</text>
</comment>
<evidence type="ECO:0000256" key="1">
    <source>
        <dbReference type="ARBA" id="ARBA00022603"/>
    </source>
</evidence>
<evidence type="ECO:0000256" key="2">
    <source>
        <dbReference type="ARBA" id="ARBA00022679"/>
    </source>
</evidence>
<keyword evidence="1" id="KW-0489">Methyltransferase</keyword>
<dbReference type="OrthoDB" id="540004at2759"/>
<name>A0A2B7YIJ7_POLH7</name>
<dbReference type="Gene3D" id="3.40.50.150">
    <property type="entry name" value="Vaccinia Virus protein VP39"/>
    <property type="match status" value="2"/>
</dbReference>
<evidence type="ECO:0000259" key="4">
    <source>
        <dbReference type="Pfam" id="PF13649"/>
    </source>
</evidence>
<gene>
    <name evidence="5" type="ORF">AJ80_03293</name>
</gene>
<dbReference type="InterPro" id="IPR029063">
    <property type="entry name" value="SAM-dependent_MTases_sf"/>
</dbReference>
<keyword evidence="2" id="KW-0808">Transferase</keyword>
<feature type="domain" description="Methyltransferase" evidence="4">
    <location>
        <begin position="44"/>
        <end position="133"/>
    </location>
</feature>
<dbReference type="CDD" id="cd02440">
    <property type="entry name" value="AdoMet_MTases"/>
    <property type="match status" value="1"/>
</dbReference>
<dbReference type="STRING" id="1447883.A0A2B7YIJ7"/>
<organism evidence="5 6">
    <name type="scientific">Polytolypa hystricis (strain UAMH7299)</name>
    <dbReference type="NCBI Taxonomy" id="1447883"/>
    <lineage>
        <taxon>Eukaryota</taxon>
        <taxon>Fungi</taxon>
        <taxon>Dikarya</taxon>
        <taxon>Ascomycota</taxon>
        <taxon>Pezizomycotina</taxon>
        <taxon>Eurotiomycetes</taxon>
        <taxon>Eurotiomycetidae</taxon>
        <taxon>Onygenales</taxon>
        <taxon>Onygenales incertae sedis</taxon>
        <taxon>Polytolypa</taxon>
    </lineage>
</organism>
<sequence length="479" mass="53295">MEVADAETVFNFLGKRYEDAYADSPNLKSVMQDALTRIRPGSRVLDVGCGTGEPVASMLAAAGHSVYGIDVAEEMIKIARLQVPGRFEKADMRTYTPPHKFGAVFVIYSLFQISPSETHGVVYRFAEWLEDDGVMILGVMPSTSLESSQVKSGELLRDKTWDCVRWMKKPWMTRVTNETFLSEQGWQDLLQSAGFTVEEESLFEFTPKDKEHTTPEHHYLIVARKNARCHPLLGPYPFPESHLSPQIRHSSAWKELQSRFTFDDGQNIVLDVLKRSATILDVGQGLGFAGLEIAPGIIAAKTTKIFLDPSGNLPFGGQSFDAVIAISTLEYANDVEKSVRELARVTNAANPLACIMIFQAAPESEAQRLLSSNCAPLSTQNKTRHQGHLLHSAGKVLSETGFAQISMQRVNGHFKFSDSQLPRQCHQAAEALASLQYREDPNYAQMKEALIPQLQLLFQDHPNIIRHELAVLIARPLAN</sequence>
<feature type="domain" description="Methyltransferase type 11" evidence="3">
    <location>
        <begin position="311"/>
        <end position="346"/>
    </location>
</feature>
<dbReference type="SUPFAM" id="SSF53335">
    <property type="entry name" value="S-adenosyl-L-methionine-dependent methyltransferases"/>
    <property type="match status" value="2"/>
</dbReference>
<dbReference type="GO" id="GO:0008757">
    <property type="term" value="F:S-adenosylmethionine-dependent methyltransferase activity"/>
    <property type="evidence" value="ECO:0007669"/>
    <property type="project" value="InterPro"/>
</dbReference>
<protein>
    <recommendedName>
        <fullName evidence="7">Methyltransferase domain-containing protein</fullName>
    </recommendedName>
</protein>
<dbReference type="GO" id="GO:0032259">
    <property type="term" value="P:methylation"/>
    <property type="evidence" value="ECO:0007669"/>
    <property type="project" value="UniProtKB-KW"/>
</dbReference>
<dbReference type="InterPro" id="IPR013216">
    <property type="entry name" value="Methyltransf_11"/>
</dbReference>
<dbReference type="Pfam" id="PF13649">
    <property type="entry name" value="Methyltransf_25"/>
    <property type="match status" value="1"/>
</dbReference>
<evidence type="ECO:0000313" key="6">
    <source>
        <dbReference type="Proteomes" id="UP000224634"/>
    </source>
</evidence>
<dbReference type="EMBL" id="PDNA01000036">
    <property type="protein sequence ID" value="PGH21376.1"/>
    <property type="molecule type" value="Genomic_DNA"/>
</dbReference>
<dbReference type="PANTHER" id="PTHR43861">
    <property type="entry name" value="TRANS-ACONITATE 2-METHYLTRANSFERASE-RELATED"/>
    <property type="match status" value="1"/>
</dbReference>
<evidence type="ECO:0000259" key="3">
    <source>
        <dbReference type="Pfam" id="PF08241"/>
    </source>
</evidence>
<dbReference type="PANTHER" id="PTHR43861:SF1">
    <property type="entry name" value="TRANS-ACONITATE 2-METHYLTRANSFERASE"/>
    <property type="match status" value="1"/>
</dbReference>
<keyword evidence="6" id="KW-1185">Reference proteome</keyword>
<dbReference type="InterPro" id="IPR041698">
    <property type="entry name" value="Methyltransf_25"/>
</dbReference>
<evidence type="ECO:0008006" key="7">
    <source>
        <dbReference type="Google" id="ProtNLM"/>
    </source>
</evidence>